<feature type="signal peptide" evidence="2">
    <location>
        <begin position="1"/>
        <end position="23"/>
    </location>
</feature>
<sequence length="335" mass="35783">MKQPTLRPVITLGLALCASAWLAGCVNGPNAHGTTGGSAPGQAPNTGAAAPAPFTPPQVHNTTPFPDLGLTNDDATEYVSLGLKITYQIDGQNRLRYLLEGQEKMIGTAHDVANDLRCTDIGGGFNQRTTFFPDTGIFTHGAALTGVRSARGQARPLQRLRAVEDGTMAVTGKPARDVEYAYMPCVGSTQVRAGVRTDGYLQPGDQLTLKPPGKNSKPVQLTLRPDVRPFVVLAYADGTSRAFVPARPVLMTVDWPRRRAVVQYQATFPIAPQVAQAIWSGTVAPGTAADPHRNAFNDAMLQYLDTCPAPTQPMDACGMPGRPMPQILRDEPLSQ</sequence>
<evidence type="ECO:0000256" key="1">
    <source>
        <dbReference type="SAM" id="MobiDB-lite"/>
    </source>
</evidence>
<name>A0ABW4KM73_9BURK</name>
<protein>
    <recommendedName>
        <fullName evidence="5">DUF3108 domain-containing protein</fullName>
    </recommendedName>
</protein>
<feature type="compositionally biased region" description="Low complexity" evidence="1">
    <location>
        <begin position="40"/>
        <end position="52"/>
    </location>
</feature>
<keyword evidence="2" id="KW-0732">Signal</keyword>
<evidence type="ECO:0000313" key="4">
    <source>
        <dbReference type="Proteomes" id="UP001597304"/>
    </source>
</evidence>
<evidence type="ECO:0000256" key="2">
    <source>
        <dbReference type="SAM" id="SignalP"/>
    </source>
</evidence>
<comment type="caution">
    <text evidence="3">The sequence shown here is derived from an EMBL/GenBank/DDBJ whole genome shotgun (WGS) entry which is preliminary data.</text>
</comment>
<feature type="region of interest" description="Disordered" evidence="1">
    <location>
        <begin position="33"/>
        <end position="70"/>
    </location>
</feature>
<dbReference type="Proteomes" id="UP001597304">
    <property type="component" value="Unassembled WGS sequence"/>
</dbReference>
<organism evidence="3 4">
    <name type="scientific">Ottowia flava</name>
    <dbReference type="NCBI Taxonomy" id="2675430"/>
    <lineage>
        <taxon>Bacteria</taxon>
        <taxon>Pseudomonadati</taxon>
        <taxon>Pseudomonadota</taxon>
        <taxon>Betaproteobacteria</taxon>
        <taxon>Burkholderiales</taxon>
        <taxon>Comamonadaceae</taxon>
        <taxon>Ottowia</taxon>
    </lineage>
</organism>
<evidence type="ECO:0000313" key="3">
    <source>
        <dbReference type="EMBL" id="MFD1709229.1"/>
    </source>
</evidence>
<feature type="chain" id="PRO_5047541490" description="DUF3108 domain-containing protein" evidence="2">
    <location>
        <begin position="24"/>
        <end position="335"/>
    </location>
</feature>
<dbReference type="RefSeq" id="WP_147913010.1">
    <property type="nucleotide sequence ID" value="NZ_JBHUEJ010000003.1"/>
</dbReference>
<keyword evidence="4" id="KW-1185">Reference proteome</keyword>
<gene>
    <name evidence="3" type="ORF">ACFSF0_01280</name>
</gene>
<evidence type="ECO:0008006" key="5">
    <source>
        <dbReference type="Google" id="ProtNLM"/>
    </source>
</evidence>
<dbReference type="EMBL" id="JBHUEJ010000003">
    <property type="protein sequence ID" value="MFD1709229.1"/>
    <property type="molecule type" value="Genomic_DNA"/>
</dbReference>
<accession>A0ABW4KM73</accession>
<reference evidence="4" key="1">
    <citation type="journal article" date="2019" name="Int. J. Syst. Evol. Microbiol.">
        <title>The Global Catalogue of Microorganisms (GCM) 10K type strain sequencing project: providing services to taxonomists for standard genome sequencing and annotation.</title>
        <authorList>
            <consortium name="The Broad Institute Genomics Platform"/>
            <consortium name="The Broad Institute Genome Sequencing Center for Infectious Disease"/>
            <person name="Wu L."/>
            <person name="Ma J."/>
        </authorList>
    </citation>
    <scope>NUCLEOTIDE SEQUENCE [LARGE SCALE GENOMIC DNA]</scope>
    <source>
        <strain evidence="4">LMG 29247</strain>
    </source>
</reference>
<dbReference type="PROSITE" id="PS51257">
    <property type="entry name" value="PROKAR_LIPOPROTEIN"/>
    <property type="match status" value="1"/>
</dbReference>
<proteinExistence type="predicted"/>